<feature type="non-terminal residue" evidence="1">
    <location>
        <position position="108"/>
    </location>
</feature>
<gene>
    <name evidence="1" type="ORF">SCALOS_LOCUS7945</name>
</gene>
<accession>A0ACA9N2N7</accession>
<comment type="caution">
    <text evidence="1">The sequence shown here is derived from an EMBL/GenBank/DDBJ whole genome shotgun (WGS) entry which is preliminary data.</text>
</comment>
<evidence type="ECO:0000313" key="2">
    <source>
        <dbReference type="Proteomes" id="UP000789860"/>
    </source>
</evidence>
<evidence type="ECO:0000313" key="1">
    <source>
        <dbReference type="EMBL" id="CAG8630307.1"/>
    </source>
</evidence>
<name>A0ACA9N2N7_9GLOM</name>
<protein>
    <submittedName>
        <fullName evidence="1">165_t:CDS:1</fullName>
    </submittedName>
</protein>
<proteinExistence type="predicted"/>
<reference evidence="1" key="1">
    <citation type="submission" date="2021-06" db="EMBL/GenBank/DDBJ databases">
        <authorList>
            <person name="Kallberg Y."/>
            <person name="Tangrot J."/>
            <person name="Rosling A."/>
        </authorList>
    </citation>
    <scope>NUCLEOTIDE SEQUENCE</scope>
    <source>
        <strain evidence="1">AU212A</strain>
    </source>
</reference>
<sequence>MYKLYNFLCCFLLFPLFAPIITPSLINRSCYKPRFFDPSSNTVDQCHFEERSNNCGCCELCTCPDDLDFYDVDVNVPAYEDINVGNINICRPAKKRPFFSTPTIPSCN</sequence>
<keyword evidence="2" id="KW-1185">Reference proteome</keyword>
<dbReference type="EMBL" id="CAJVPM010019532">
    <property type="protein sequence ID" value="CAG8630307.1"/>
    <property type="molecule type" value="Genomic_DNA"/>
</dbReference>
<organism evidence="1 2">
    <name type="scientific">Scutellospora calospora</name>
    <dbReference type="NCBI Taxonomy" id="85575"/>
    <lineage>
        <taxon>Eukaryota</taxon>
        <taxon>Fungi</taxon>
        <taxon>Fungi incertae sedis</taxon>
        <taxon>Mucoromycota</taxon>
        <taxon>Glomeromycotina</taxon>
        <taxon>Glomeromycetes</taxon>
        <taxon>Diversisporales</taxon>
        <taxon>Gigasporaceae</taxon>
        <taxon>Scutellospora</taxon>
    </lineage>
</organism>
<dbReference type="Proteomes" id="UP000789860">
    <property type="component" value="Unassembled WGS sequence"/>
</dbReference>